<evidence type="ECO:0000256" key="6">
    <source>
        <dbReference type="RuleBase" id="RU003423"/>
    </source>
</evidence>
<dbReference type="EMBL" id="BMFY01000001">
    <property type="protein sequence ID" value="GGA03386.1"/>
    <property type="molecule type" value="Genomic_DNA"/>
</dbReference>
<dbReference type="InterPro" id="IPR023213">
    <property type="entry name" value="CAT-like_dom_sf"/>
</dbReference>
<proteinExistence type="inferred from homology"/>
<evidence type="ECO:0000256" key="2">
    <source>
        <dbReference type="ARBA" id="ARBA00007317"/>
    </source>
</evidence>
<evidence type="ECO:0000256" key="7">
    <source>
        <dbReference type="SAM" id="MobiDB-lite"/>
    </source>
</evidence>
<organism evidence="10 11">
    <name type="scientific">Sediminivirga luteola</name>
    <dbReference type="NCBI Taxonomy" id="1774748"/>
    <lineage>
        <taxon>Bacteria</taxon>
        <taxon>Bacillati</taxon>
        <taxon>Actinomycetota</taxon>
        <taxon>Actinomycetes</taxon>
        <taxon>Micrococcales</taxon>
        <taxon>Brevibacteriaceae</taxon>
        <taxon>Sediminivirga</taxon>
    </lineage>
</organism>
<dbReference type="Gene3D" id="3.30.559.10">
    <property type="entry name" value="Chloramphenicol acetyltransferase-like domain"/>
    <property type="match status" value="1"/>
</dbReference>
<dbReference type="Pfam" id="PF00198">
    <property type="entry name" value="2-oxoacid_dh"/>
    <property type="match status" value="1"/>
</dbReference>
<dbReference type="GO" id="GO:0031405">
    <property type="term" value="F:lipoic acid binding"/>
    <property type="evidence" value="ECO:0007669"/>
    <property type="project" value="TreeGrafter"/>
</dbReference>
<dbReference type="Pfam" id="PF02817">
    <property type="entry name" value="E3_binding"/>
    <property type="match status" value="1"/>
</dbReference>
<dbReference type="PROSITE" id="PS51826">
    <property type="entry name" value="PSBD"/>
    <property type="match status" value="1"/>
</dbReference>
<evidence type="ECO:0000313" key="10">
    <source>
        <dbReference type="EMBL" id="GGA03386.1"/>
    </source>
</evidence>
<dbReference type="GO" id="GO:0005737">
    <property type="term" value="C:cytoplasm"/>
    <property type="evidence" value="ECO:0007669"/>
    <property type="project" value="TreeGrafter"/>
</dbReference>
<feature type="domain" description="Lipoyl-binding" evidence="8">
    <location>
        <begin position="3"/>
        <end position="78"/>
    </location>
</feature>
<comment type="caution">
    <text evidence="10">The sequence shown here is derived from an EMBL/GenBank/DDBJ whole genome shotgun (WGS) entry which is preliminary data.</text>
</comment>
<sequence>MPELPLTMPKMSMTMEEGTVVSWLKAPGDEIREGEPVCEVATDKVDMEVESPYSGTLARIEAEIGDILPVGETLAFITTDADDLLGGLLDVPGPEVPAAEPGVAPSGSTVTAAESEASKGSAGLEATGGSATIPAATGGPRSFDDSAATAGESAAPSETAALSPVAAGATVPSGTAGRVPSVPAARALAARHGIDLASVTATGPWGAVRLADVEAAVAAPPSASRTDDRRARTRRRVAEVMTASAAVPQFTVFAELDLSRAERARHDLLAGAGWTALLVRAHALALLEHPSLRAHWGEAGPAPDEGVGVALAVDSPAGLLAPVIGDPQDRTIADVSAAVRDVVTRARDGGLRPEDLAGGTTVVSNLGGFGVERFTALLTPPHATALSVGAVAQRLVVHPDGSFGPRLGCTVGLTVDHRVADGADAARYLETLAALLSDPVRLR</sequence>
<keyword evidence="4 6" id="KW-0450">Lipoyl</keyword>
<dbReference type="InterPro" id="IPR003016">
    <property type="entry name" value="2-oxoA_DH_lipoyl-BS"/>
</dbReference>
<dbReference type="InterPro" id="IPR004167">
    <property type="entry name" value="PSBD"/>
</dbReference>
<dbReference type="InterPro" id="IPR001078">
    <property type="entry name" value="2-oxoacid_DH_actylTfrase"/>
</dbReference>
<dbReference type="PANTHER" id="PTHR43178:SF5">
    <property type="entry name" value="LIPOAMIDE ACYLTRANSFERASE COMPONENT OF BRANCHED-CHAIN ALPHA-KETO ACID DEHYDROGENASE COMPLEX, MITOCHONDRIAL"/>
    <property type="match status" value="1"/>
</dbReference>
<evidence type="ECO:0000313" key="11">
    <source>
        <dbReference type="Proteomes" id="UP000616114"/>
    </source>
</evidence>
<dbReference type="GO" id="GO:0016407">
    <property type="term" value="F:acetyltransferase activity"/>
    <property type="evidence" value="ECO:0007669"/>
    <property type="project" value="TreeGrafter"/>
</dbReference>
<evidence type="ECO:0000256" key="1">
    <source>
        <dbReference type="ARBA" id="ARBA00001938"/>
    </source>
</evidence>
<keyword evidence="11" id="KW-1185">Reference proteome</keyword>
<dbReference type="RefSeq" id="WP_188549103.1">
    <property type="nucleotide sequence ID" value="NZ_BMFY01000001.1"/>
</dbReference>
<evidence type="ECO:0000259" key="8">
    <source>
        <dbReference type="PROSITE" id="PS50968"/>
    </source>
</evidence>
<gene>
    <name evidence="10" type="ORF">GCM10011333_02620</name>
</gene>
<evidence type="ECO:0000259" key="9">
    <source>
        <dbReference type="PROSITE" id="PS51826"/>
    </source>
</evidence>
<feature type="domain" description="Peripheral subunit-binding (PSBD)" evidence="9">
    <location>
        <begin position="180"/>
        <end position="217"/>
    </location>
</feature>
<dbReference type="SUPFAM" id="SSF52777">
    <property type="entry name" value="CoA-dependent acyltransferases"/>
    <property type="match status" value="1"/>
</dbReference>
<dbReference type="SUPFAM" id="SSF51230">
    <property type="entry name" value="Single hybrid motif"/>
    <property type="match status" value="1"/>
</dbReference>
<reference evidence="10" key="1">
    <citation type="journal article" date="2014" name="Int. J. Syst. Evol. Microbiol.">
        <title>Complete genome sequence of Corynebacterium casei LMG S-19264T (=DSM 44701T), isolated from a smear-ripened cheese.</title>
        <authorList>
            <consortium name="US DOE Joint Genome Institute (JGI-PGF)"/>
            <person name="Walter F."/>
            <person name="Albersmeier A."/>
            <person name="Kalinowski J."/>
            <person name="Ruckert C."/>
        </authorList>
    </citation>
    <scope>NUCLEOTIDE SEQUENCE</scope>
    <source>
        <strain evidence="10">CGMCC 1.12785</strain>
    </source>
</reference>
<evidence type="ECO:0000256" key="5">
    <source>
        <dbReference type="ARBA" id="ARBA00023315"/>
    </source>
</evidence>
<dbReference type="Gene3D" id="2.40.50.100">
    <property type="match status" value="1"/>
</dbReference>
<dbReference type="EC" id="2.3.1.-" evidence="6"/>
<evidence type="ECO:0000256" key="4">
    <source>
        <dbReference type="ARBA" id="ARBA00022823"/>
    </source>
</evidence>
<comment type="cofactor">
    <cofactor evidence="1 6">
        <name>(R)-lipoate</name>
        <dbReference type="ChEBI" id="CHEBI:83088"/>
    </cofactor>
</comment>
<comment type="similarity">
    <text evidence="2 6">Belongs to the 2-oxoacid dehydrogenase family.</text>
</comment>
<dbReference type="AlphaFoldDB" id="A0A8J2TVA1"/>
<feature type="compositionally biased region" description="Low complexity" evidence="7">
    <location>
        <begin position="96"/>
        <end position="125"/>
    </location>
</feature>
<dbReference type="Pfam" id="PF00364">
    <property type="entry name" value="Biotin_lipoyl"/>
    <property type="match status" value="1"/>
</dbReference>
<name>A0A8J2TVA1_9MICO</name>
<dbReference type="PROSITE" id="PS00189">
    <property type="entry name" value="LIPOYL"/>
    <property type="match status" value="1"/>
</dbReference>
<dbReference type="InterPro" id="IPR011053">
    <property type="entry name" value="Single_hybrid_motif"/>
</dbReference>
<keyword evidence="10" id="KW-0670">Pyruvate</keyword>
<dbReference type="Gene3D" id="4.10.320.10">
    <property type="entry name" value="E3-binding domain"/>
    <property type="match status" value="1"/>
</dbReference>
<dbReference type="InterPro" id="IPR000089">
    <property type="entry name" value="Biotin_lipoyl"/>
</dbReference>
<accession>A0A8J2TVA1</accession>
<dbReference type="SUPFAM" id="SSF47005">
    <property type="entry name" value="Peripheral subunit-binding domain of 2-oxo acid dehydrogenase complex"/>
    <property type="match status" value="1"/>
</dbReference>
<feature type="region of interest" description="Disordered" evidence="7">
    <location>
        <begin position="96"/>
        <end position="178"/>
    </location>
</feature>
<keyword evidence="5 6" id="KW-0012">Acyltransferase</keyword>
<keyword evidence="3 6" id="KW-0808">Transferase</keyword>
<evidence type="ECO:0000256" key="3">
    <source>
        <dbReference type="ARBA" id="ARBA00022679"/>
    </source>
</evidence>
<reference evidence="10" key="2">
    <citation type="submission" date="2020-09" db="EMBL/GenBank/DDBJ databases">
        <authorList>
            <person name="Sun Q."/>
            <person name="Zhou Y."/>
        </authorList>
    </citation>
    <scope>NUCLEOTIDE SEQUENCE</scope>
    <source>
        <strain evidence="10">CGMCC 1.12785</strain>
    </source>
</reference>
<dbReference type="InterPro" id="IPR036625">
    <property type="entry name" value="E3-bd_dom_sf"/>
</dbReference>
<dbReference type="PANTHER" id="PTHR43178">
    <property type="entry name" value="DIHYDROLIPOAMIDE ACETYLTRANSFERASE COMPONENT OF PYRUVATE DEHYDROGENASE COMPLEX"/>
    <property type="match status" value="1"/>
</dbReference>
<dbReference type="CDD" id="cd06849">
    <property type="entry name" value="lipoyl_domain"/>
    <property type="match status" value="1"/>
</dbReference>
<dbReference type="PROSITE" id="PS50968">
    <property type="entry name" value="BIOTINYL_LIPOYL"/>
    <property type="match status" value="1"/>
</dbReference>
<dbReference type="InterPro" id="IPR050743">
    <property type="entry name" value="2-oxoacid_DH_E2_comp"/>
</dbReference>
<dbReference type="Proteomes" id="UP000616114">
    <property type="component" value="Unassembled WGS sequence"/>
</dbReference>
<protein>
    <recommendedName>
        <fullName evidence="6">Dihydrolipoamide acetyltransferase component of pyruvate dehydrogenase complex</fullName>
        <ecNumber evidence="6">2.3.1.-</ecNumber>
    </recommendedName>
</protein>